<dbReference type="InterPro" id="IPR011759">
    <property type="entry name" value="Cyt_c_oxidase_su2_TM_dom"/>
</dbReference>
<evidence type="ECO:0000313" key="23">
    <source>
        <dbReference type="Proteomes" id="UP001177120"/>
    </source>
</evidence>
<comment type="function">
    <text evidence="17">Catalyzes quinol oxidation with the concomitant reduction of oxygen to water. Subunit II transfers the electrons from a quinol to the binuclear center of the catalytic subunit I.</text>
</comment>
<evidence type="ECO:0000256" key="5">
    <source>
        <dbReference type="ARBA" id="ARBA00022448"/>
    </source>
</evidence>
<dbReference type="InterPro" id="IPR014222">
    <property type="entry name" value="Cyt_c_oxidase_su2"/>
</dbReference>
<evidence type="ECO:0000313" key="22">
    <source>
        <dbReference type="EMBL" id="MBN2910128.1"/>
    </source>
</evidence>
<keyword evidence="23" id="KW-1185">Reference proteome</keyword>
<keyword evidence="8 18" id="KW-0812">Transmembrane</keyword>
<evidence type="ECO:0000256" key="6">
    <source>
        <dbReference type="ARBA" id="ARBA00022475"/>
    </source>
</evidence>
<feature type="transmembrane region" description="Helical" evidence="19">
    <location>
        <begin position="92"/>
        <end position="113"/>
    </location>
</feature>
<evidence type="ECO:0000256" key="11">
    <source>
        <dbReference type="ARBA" id="ARBA00022982"/>
    </source>
</evidence>
<dbReference type="InterPro" id="IPR006332">
    <property type="entry name" value="QoxA"/>
</dbReference>
<dbReference type="InterPro" id="IPR008972">
    <property type="entry name" value="Cupredoxin"/>
</dbReference>
<dbReference type="RefSeq" id="WP_205495791.1">
    <property type="nucleotide sequence ID" value="NZ_JAFHAP010000010.1"/>
</dbReference>
<dbReference type="InterPro" id="IPR045187">
    <property type="entry name" value="CcO_II"/>
</dbReference>
<dbReference type="PROSITE" id="PS50999">
    <property type="entry name" value="COX2_TM"/>
    <property type="match status" value="1"/>
</dbReference>
<evidence type="ECO:0000259" key="21">
    <source>
        <dbReference type="PROSITE" id="PS50999"/>
    </source>
</evidence>
<dbReference type="Proteomes" id="UP001177120">
    <property type="component" value="Unassembled WGS sequence"/>
</dbReference>
<evidence type="ECO:0000256" key="17">
    <source>
        <dbReference type="PIRNR" id="PIRNR000292"/>
    </source>
</evidence>
<dbReference type="PANTHER" id="PTHR22888">
    <property type="entry name" value="CYTOCHROME C OXIDASE, SUBUNIT II"/>
    <property type="match status" value="1"/>
</dbReference>
<evidence type="ECO:0000256" key="14">
    <source>
        <dbReference type="ARBA" id="ARBA00023008"/>
    </source>
</evidence>
<keyword evidence="9" id="KW-0479">Metal-binding</keyword>
<keyword evidence="11 17" id="KW-0249">Electron transport</keyword>
<keyword evidence="14" id="KW-0186">Copper</keyword>
<accession>A0ABS2WKR5</accession>
<dbReference type="Pfam" id="PF00116">
    <property type="entry name" value="COX2"/>
    <property type="match status" value="1"/>
</dbReference>
<keyword evidence="7 17" id="KW-0679">Respiratory chain</keyword>
<dbReference type="PROSITE" id="PS51257">
    <property type="entry name" value="PROKAR_LIPOPROTEIN"/>
    <property type="match status" value="1"/>
</dbReference>
<dbReference type="SUPFAM" id="SSF81464">
    <property type="entry name" value="Cytochrome c oxidase subunit II-like, transmembrane region"/>
    <property type="match status" value="1"/>
</dbReference>
<dbReference type="CDD" id="cd04212">
    <property type="entry name" value="CuRO_UO_II"/>
    <property type="match status" value="1"/>
</dbReference>
<keyword evidence="5 17" id="KW-0813">Transport</keyword>
<dbReference type="EC" id="1.10.3.-" evidence="17"/>
<evidence type="ECO:0000256" key="8">
    <source>
        <dbReference type="ARBA" id="ARBA00022692"/>
    </source>
</evidence>
<dbReference type="NCBIfam" id="TIGR02866">
    <property type="entry name" value="CoxB"/>
    <property type="match status" value="1"/>
</dbReference>
<evidence type="ECO:0000256" key="9">
    <source>
        <dbReference type="ARBA" id="ARBA00022723"/>
    </source>
</evidence>
<comment type="caution">
    <text evidence="22">The sequence shown here is derived from an EMBL/GenBank/DDBJ whole genome shotgun (WGS) entry which is preliminary data.</text>
</comment>
<evidence type="ECO:0000256" key="12">
    <source>
        <dbReference type="ARBA" id="ARBA00022989"/>
    </source>
</evidence>
<dbReference type="Gene3D" id="1.10.287.90">
    <property type="match status" value="1"/>
</dbReference>
<evidence type="ECO:0000256" key="13">
    <source>
        <dbReference type="ARBA" id="ARBA00023002"/>
    </source>
</evidence>
<dbReference type="PROSITE" id="PS50857">
    <property type="entry name" value="COX2_CUA"/>
    <property type="match status" value="1"/>
</dbReference>
<keyword evidence="10" id="KW-0732">Signal</keyword>
<keyword evidence="12 19" id="KW-1133">Transmembrane helix</keyword>
<keyword evidence="15 17" id="KW-0472">Membrane</keyword>
<comment type="similarity">
    <text evidence="3 17 18">Belongs to the cytochrome c oxidase subunit 2 family.</text>
</comment>
<dbReference type="EMBL" id="JAFHAP010000010">
    <property type="protein sequence ID" value="MBN2910128.1"/>
    <property type="molecule type" value="Genomic_DNA"/>
</dbReference>
<dbReference type="InterPro" id="IPR036257">
    <property type="entry name" value="Cyt_c_oxidase_su2_TM_sf"/>
</dbReference>
<evidence type="ECO:0000256" key="7">
    <source>
        <dbReference type="ARBA" id="ARBA00022660"/>
    </source>
</evidence>
<evidence type="ECO:0000256" key="3">
    <source>
        <dbReference type="ARBA" id="ARBA00007866"/>
    </source>
</evidence>
<protein>
    <recommendedName>
        <fullName evidence="4 17">Quinol oxidase subunit 2</fullName>
        <ecNumber evidence="17">1.10.3.-</ecNumber>
    </recommendedName>
</protein>
<evidence type="ECO:0000256" key="15">
    <source>
        <dbReference type="ARBA" id="ARBA00023136"/>
    </source>
</evidence>
<feature type="domain" description="Cytochrome oxidase subunit II copper A binding" evidence="20">
    <location>
        <begin position="127"/>
        <end position="239"/>
    </location>
</feature>
<evidence type="ECO:0000256" key="19">
    <source>
        <dbReference type="SAM" id="Phobius"/>
    </source>
</evidence>
<evidence type="ECO:0000256" key="4">
    <source>
        <dbReference type="ARBA" id="ARBA00016131"/>
    </source>
</evidence>
<name>A0ABS2WKR5_9BACL</name>
<feature type="domain" description="Cytochrome oxidase subunit II transmembrane region profile" evidence="21">
    <location>
        <begin position="25"/>
        <end position="123"/>
    </location>
</feature>
<organism evidence="22 23">
    <name type="scientific">Polycladomyces zharkentensis</name>
    <dbReference type="NCBI Taxonomy" id="2807616"/>
    <lineage>
        <taxon>Bacteria</taxon>
        <taxon>Bacillati</taxon>
        <taxon>Bacillota</taxon>
        <taxon>Bacilli</taxon>
        <taxon>Bacillales</taxon>
        <taxon>Thermoactinomycetaceae</taxon>
        <taxon>Polycladomyces</taxon>
    </lineage>
</organism>
<feature type="transmembrane region" description="Helical" evidence="19">
    <location>
        <begin position="47"/>
        <end position="71"/>
    </location>
</feature>
<comment type="function">
    <text evidence="16">Subunits I and II form the functional core of the enzyme complex. Electrons originating in cytochrome c are transferred via heme a and Cu(A) to the binuclear center formed by heme a3 and Cu(B).</text>
</comment>
<proteinExistence type="inferred from homology"/>
<dbReference type="InterPro" id="IPR002429">
    <property type="entry name" value="CcO_II-like_C"/>
</dbReference>
<gene>
    <name evidence="22" type="primary">qoxA</name>
    <name evidence="22" type="ORF">JQC72_11510</name>
</gene>
<evidence type="ECO:0000256" key="1">
    <source>
        <dbReference type="ARBA" id="ARBA00000725"/>
    </source>
</evidence>
<dbReference type="Gene3D" id="2.60.40.420">
    <property type="entry name" value="Cupredoxins - blue copper proteins"/>
    <property type="match status" value="1"/>
</dbReference>
<dbReference type="Pfam" id="PF02790">
    <property type="entry name" value="COX2_TM"/>
    <property type="match status" value="1"/>
</dbReference>
<comment type="subcellular location">
    <subcellularLocation>
        <location evidence="2 18">Cell membrane</location>
        <topology evidence="2 18">Multi-pass membrane protein</topology>
    </subcellularLocation>
</comment>
<dbReference type="InterPro" id="IPR034227">
    <property type="entry name" value="CuRO_UO_II"/>
</dbReference>
<comment type="catalytic activity">
    <reaction evidence="1 17">
        <text>2 a quinol + O2 = 2 a quinone + 2 H2O</text>
        <dbReference type="Rhea" id="RHEA:55376"/>
        <dbReference type="ChEBI" id="CHEBI:15377"/>
        <dbReference type="ChEBI" id="CHEBI:15379"/>
        <dbReference type="ChEBI" id="CHEBI:24646"/>
        <dbReference type="ChEBI" id="CHEBI:132124"/>
    </reaction>
</comment>
<dbReference type="InterPro" id="IPR006333">
    <property type="entry name" value="Cyt_o_ubiquinol_oxidase_su2"/>
</dbReference>
<sequence>MEPFRKRLRQWLTLVGLSAVLLLAGCSREQYVVLDPKGPVAKQQYDLIVWSFGLMLIIVLAVFGIFAYVIIKYRAKPENKGYEPPDQEGSKLLETIWTLIPVAVVIALAIPTVKATYGLEKQPSSDRPPMTIKVTSADWKWIFRYPKEGIETVNYVTIPADTPVRFEMDAVGPMNSFWVPSLGGQEYTMPGMVMNLWLQADQPGVYQGRSANFSGKYFTHMTFDVIAKSPADYDKWVQQVKKTAPKQTEAQYLQLLERGLAKKMTFSSYPKIADQAGLIGEVKGIREKMNRPEEPDTGTMHHHHHAH</sequence>
<evidence type="ECO:0000256" key="18">
    <source>
        <dbReference type="RuleBase" id="RU000456"/>
    </source>
</evidence>
<dbReference type="SUPFAM" id="SSF49503">
    <property type="entry name" value="Cupredoxins"/>
    <property type="match status" value="1"/>
</dbReference>
<reference evidence="22" key="1">
    <citation type="journal article" date="2024" name="Int. J. Syst. Evol. Microbiol.">
        <title>Polycladomyces zharkentensis sp. nov., a novel thermophilic cellulose- and starch-degrading member of the Bacillota from a geothermal aquifer in Kazakhstan.</title>
        <authorList>
            <person name="Mashzhan A."/>
            <person name="Kistaubayeva A."/>
            <person name="Javier-Lopez R."/>
            <person name="Bissenova U."/>
            <person name="Bissenbay A."/>
            <person name="Birkeland N.K."/>
        </authorList>
    </citation>
    <scope>NUCLEOTIDE SEQUENCE</scope>
    <source>
        <strain evidence="22">ZKZ2T</strain>
    </source>
</reference>
<evidence type="ECO:0000256" key="2">
    <source>
        <dbReference type="ARBA" id="ARBA00004651"/>
    </source>
</evidence>
<keyword evidence="6 17" id="KW-1003">Cell membrane</keyword>
<dbReference type="PANTHER" id="PTHR22888:SF18">
    <property type="entry name" value="CYTOCHROME BO(3) UBIQUINOL OXIDASE SUBUNIT 2"/>
    <property type="match status" value="1"/>
</dbReference>
<evidence type="ECO:0000259" key="20">
    <source>
        <dbReference type="PROSITE" id="PS50857"/>
    </source>
</evidence>
<keyword evidence="13 17" id="KW-0560">Oxidoreductase</keyword>
<dbReference type="PIRSF" id="PIRSF000292">
    <property type="entry name" value="Ubi_od_II"/>
    <property type="match status" value="1"/>
</dbReference>
<evidence type="ECO:0000256" key="16">
    <source>
        <dbReference type="ARBA" id="ARBA00024688"/>
    </source>
</evidence>
<evidence type="ECO:0000256" key="10">
    <source>
        <dbReference type="ARBA" id="ARBA00022729"/>
    </source>
</evidence>
<dbReference type="NCBIfam" id="TIGR01432">
    <property type="entry name" value="QOXA"/>
    <property type="match status" value="1"/>
</dbReference>